<proteinExistence type="predicted"/>
<evidence type="ECO:0000313" key="3">
    <source>
        <dbReference type="Proteomes" id="UP000600026"/>
    </source>
</evidence>
<sequence length="57" mass="5935">MRPAYEPTAEPGGGGRAVSCAPGQELCTRTRTGPVPHGLASPTSIRRFVDPTDGQAR</sequence>
<dbReference type="Proteomes" id="UP000600026">
    <property type="component" value="Unassembled WGS sequence"/>
</dbReference>
<name>A0A919GXL4_9ACTN</name>
<keyword evidence="3" id="KW-1185">Reference proteome</keyword>
<gene>
    <name evidence="2" type="ORF">Sxan_35090</name>
</gene>
<protein>
    <submittedName>
        <fullName evidence="2">Uncharacterized protein</fullName>
    </submittedName>
</protein>
<evidence type="ECO:0000313" key="2">
    <source>
        <dbReference type="EMBL" id="GHI86145.1"/>
    </source>
</evidence>
<feature type="region of interest" description="Disordered" evidence="1">
    <location>
        <begin position="1"/>
        <end position="57"/>
    </location>
</feature>
<dbReference type="AlphaFoldDB" id="A0A919GXL4"/>
<evidence type="ECO:0000256" key="1">
    <source>
        <dbReference type="SAM" id="MobiDB-lite"/>
    </source>
</evidence>
<organism evidence="2 3">
    <name type="scientific">Streptomyces xanthophaeus</name>
    <dbReference type="NCBI Taxonomy" id="67385"/>
    <lineage>
        <taxon>Bacteria</taxon>
        <taxon>Bacillati</taxon>
        <taxon>Actinomycetota</taxon>
        <taxon>Actinomycetes</taxon>
        <taxon>Kitasatosporales</taxon>
        <taxon>Streptomycetaceae</taxon>
        <taxon>Streptomyces</taxon>
    </lineage>
</organism>
<dbReference type="RefSeq" id="WP_157853323.1">
    <property type="nucleotide sequence ID" value="NZ_JOFT01000023.1"/>
</dbReference>
<reference evidence="2" key="1">
    <citation type="submission" date="2020-09" db="EMBL/GenBank/DDBJ databases">
        <title>Whole genome shotgun sequence of Streptomyces xanthophaeus NBRC 12829.</title>
        <authorList>
            <person name="Komaki H."/>
            <person name="Tamura T."/>
        </authorList>
    </citation>
    <scope>NUCLEOTIDE SEQUENCE</scope>
    <source>
        <strain evidence="2">NBRC 12829</strain>
    </source>
</reference>
<comment type="caution">
    <text evidence="2">The sequence shown here is derived from an EMBL/GenBank/DDBJ whole genome shotgun (WGS) entry which is preliminary data.</text>
</comment>
<accession>A0A919GXL4</accession>
<dbReference type="EMBL" id="BNEE01000006">
    <property type="protein sequence ID" value="GHI86145.1"/>
    <property type="molecule type" value="Genomic_DNA"/>
</dbReference>